<comment type="caution">
    <text evidence="3">The sequence shown here is derived from an EMBL/GenBank/DDBJ whole genome shotgun (WGS) entry which is preliminary data.</text>
</comment>
<dbReference type="AlphaFoldDB" id="A0A371PPQ7"/>
<gene>
    <name evidence="3" type="ORF">DY245_42860</name>
</gene>
<dbReference type="InterPro" id="IPR036390">
    <property type="entry name" value="WH_DNA-bd_sf"/>
</dbReference>
<feature type="compositionally biased region" description="Pro residues" evidence="1">
    <location>
        <begin position="169"/>
        <end position="178"/>
    </location>
</feature>
<name>A0A371PPQ7_STRIH</name>
<evidence type="ECO:0000256" key="1">
    <source>
        <dbReference type="SAM" id="MobiDB-lite"/>
    </source>
</evidence>
<dbReference type="Pfam" id="PF09339">
    <property type="entry name" value="HTH_IclR"/>
    <property type="match status" value="1"/>
</dbReference>
<dbReference type="Proteomes" id="UP000262477">
    <property type="component" value="Unassembled WGS sequence"/>
</dbReference>
<feature type="compositionally biased region" description="Low complexity" evidence="1">
    <location>
        <begin position="156"/>
        <end position="168"/>
    </location>
</feature>
<accession>A0A371PPQ7</accession>
<protein>
    <recommendedName>
        <fullName evidence="2">HTH iclR-type domain-containing protein</fullName>
    </recommendedName>
</protein>
<organism evidence="3 4">
    <name type="scientific">Streptomyces inhibens</name>
    <dbReference type="NCBI Taxonomy" id="2293571"/>
    <lineage>
        <taxon>Bacteria</taxon>
        <taxon>Bacillati</taxon>
        <taxon>Actinomycetota</taxon>
        <taxon>Actinomycetes</taxon>
        <taxon>Kitasatosporales</taxon>
        <taxon>Streptomycetaceae</taxon>
        <taxon>Streptomyces</taxon>
    </lineage>
</organism>
<reference evidence="3 4" key="1">
    <citation type="submission" date="2018-08" db="EMBL/GenBank/DDBJ databases">
        <title>Streptomyces NEAU-D10 sp. nov., a novel Actinomycete isolated from soil.</title>
        <authorList>
            <person name="Jin L."/>
        </authorList>
    </citation>
    <scope>NUCLEOTIDE SEQUENCE [LARGE SCALE GENOMIC DNA]</scope>
    <source>
        <strain evidence="3 4">NEAU-D10</strain>
    </source>
</reference>
<sequence length="178" mass="18685">MRRAIAVMQALQGLDKTHGRASNLREVVAATGLPTLTAHRCLQSLLQAGVVVQPRNDASRAPSRGRYHVQWPTPADELPEGRPSQATRDRLVKLAGQTGQIALLYVPYSVSEQPRRVCTAHASPSDQPITHADVKSAPLSAHAPGMAIAAAMGCCRATTPTSSPLPSGTAPPSPAPLP</sequence>
<feature type="region of interest" description="Disordered" evidence="1">
    <location>
        <begin position="56"/>
        <end position="84"/>
    </location>
</feature>
<dbReference type="GO" id="GO:0006355">
    <property type="term" value="P:regulation of DNA-templated transcription"/>
    <property type="evidence" value="ECO:0007669"/>
    <property type="project" value="InterPro"/>
</dbReference>
<dbReference type="GO" id="GO:0003677">
    <property type="term" value="F:DNA binding"/>
    <property type="evidence" value="ECO:0007669"/>
    <property type="project" value="InterPro"/>
</dbReference>
<dbReference type="EMBL" id="QUAC01000483">
    <property type="protein sequence ID" value="REK84504.1"/>
    <property type="molecule type" value="Genomic_DNA"/>
</dbReference>
<keyword evidence="4" id="KW-1185">Reference proteome</keyword>
<feature type="region of interest" description="Disordered" evidence="1">
    <location>
        <begin position="156"/>
        <end position="178"/>
    </location>
</feature>
<dbReference type="Gene3D" id="1.10.10.10">
    <property type="entry name" value="Winged helix-like DNA-binding domain superfamily/Winged helix DNA-binding domain"/>
    <property type="match status" value="1"/>
</dbReference>
<feature type="domain" description="HTH iclR-type" evidence="2">
    <location>
        <begin position="3"/>
        <end position="53"/>
    </location>
</feature>
<evidence type="ECO:0000313" key="4">
    <source>
        <dbReference type="Proteomes" id="UP000262477"/>
    </source>
</evidence>
<dbReference type="InterPro" id="IPR005471">
    <property type="entry name" value="Tscrpt_reg_IclR_N"/>
</dbReference>
<evidence type="ECO:0000259" key="2">
    <source>
        <dbReference type="Pfam" id="PF09339"/>
    </source>
</evidence>
<dbReference type="InterPro" id="IPR036388">
    <property type="entry name" value="WH-like_DNA-bd_sf"/>
</dbReference>
<evidence type="ECO:0000313" key="3">
    <source>
        <dbReference type="EMBL" id="REK84504.1"/>
    </source>
</evidence>
<proteinExistence type="predicted"/>
<dbReference type="SUPFAM" id="SSF46785">
    <property type="entry name" value="Winged helix' DNA-binding domain"/>
    <property type="match status" value="1"/>
</dbReference>